<proteinExistence type="predicted"/>
<dbReference type="PANTHER" id="PTHR22854:SF2">
    <property type="entry name" value="INDOLE-3-GLYCEROL-PHOSPHATE SYNTHASE"/>
    <property type="match status" value="1"/>
</dbReference>
<dbReference type="GO" id="GO:0004425">
    <property type="term" value="F:indole-3-glycerol-phosphate synthase activity"/>
    <property type="evidence" value="ECO:0007669"/>
    <property type="project" value="UniProtKB-EC"/>
</dbReference>
<dbReference type="GO" id="GO:0000162">
    <property type="term" value="P:L-tryptophan biosynthetic process"/>
    <property type="evidence" value="ECO:0007669"/>
    <property type="project" value="UniProtKB-UniPathway"/>
</dbReference>
<dbReference type="AlphaFoldDB" id="A0A094SJE5"/>
<keyword evidence="8" id="KW-0456">Lyase</keyword>
<gene>
    <name evidence="10" type="ORF">GM51_8060</name>
</gene>
<feature type="domain" description="Indole-3-glycerol phosphate synthase" evidence="9">
    <location>
        <begin position="2"/>
        <end position="244"/>
    </location>
</feature>
<evidence type="ECO:0000256" key="2">
    <source>
        <dbReference type="ARBA" id="ARBA00004696"/>
    </source>
</evidence>
<organism evidence="10">
    <name type="scientific">freshwater metagenome</name>
    <dbReference type="NCBI Taxonomy" id="449393"/>
    <lineage>
        <taxon>unclassified sequences</taxon>
        <taxon>metagenomes</taxon>
        <taxon>ecological metagenomes</taxon>
    </lineage>
</organism>
<name>A0A094SJE5_9ZZZZ</name>
<dbReference type="InterPro" id="IPR013785">
    <property type="entry name" value="Aldolase_TIM"/>
</dbReference>
<dbReference type="PANTHER" id="PTHR22854">
    <property type="entry name" value="TRYPTOPHAN BIOSYNTHESIS PROTEIN"/>
    <property type="match status" value="1"/>
</dbReference>
<evidence type="ECO:0000256" key="3">
    <source>
        <dbReference type="ARBA" id="ARBA00012362"/>
    </source>
</evidence>
<sequence length="259" mass="27186">MLQSLYAGALADAAARQEVVSLSEIELLASKAKPALDAIALLGSGECVKVIAEIKRASPSKGHLATIADPASLAKLYHSAGASAISVLTEQRSFLGSLEDFDVVRTAVPLPLLRKDFIANEYQVLEARAHGADIVLLIAAGLESNELIRLKALIESLGMTAFVETHNRVEVELAASIDAKLVGVNARDLTTFDTDRNLFEELVHLLPEGCIKVAESAVRGVEDVEAYAAAGADCVLVGEALVTGDAEALVGAFSRIAKA</sequence>
<comment type="caution">
    <text evidence="10">The sequence shown here is derived from an EMBL/GenBank/DDBJ whole genome shotgun (WGS) entry which is preliminary data.</text>
</comment>
<dbReference type="NCBIfam" id="NF001369">
    <property type="entry name" value="PRK00278.1-1"/>
    <property type="match status" value="1"/>
</dbReference>
<evidence type="ECO:0000256" key="5">
    <source>
        <dbReference type="ARBA" id="ARBA00022793"/>
    </source>
</evidence>
<evidence type="ECO:0000256" key="6">
    <source>
        <dbReference type="ARBA" id="ARBA00022822"/>
    </source>
</evidence>
<dbReference type="CDD" id="cd00331">
    <property type="entry name" value="IGPS"/>
    <property type="match status" value="1"/>
</dbReference>
<dbReference type="EC" id="4.1.1.48" evidence="3"/>
<dbReference type="InterPro" id="IPR013798">
    <property type="entry name" value="Indole-3-glycerol_P_synth_dom"/>
</dbReference>
<evidence type="ECO:0000256" key="7">
    <source>
        <dbReference type="ARBA" id="ARBA00023141"/>
    </source>
</evidence>
<protein>
    <recommendedName>
        <fullName evidence="3">indole-3-glycerol-phosphate synthase</fullName>
        <ecNumber evidence="3">4.1.1.48</ecNumber>
    </recommendedName>
</protein>
<keyword evidence="5" id="KW-0210">Decarboxylase</keyword>
<reference evidence="10" key="1">
    <citation type="submission" date="2014-06" db="EMBL/GenBank/DDBJ databases">
        <title>Key roles for freshwater Actinobacteria revealed by deep metagenomic sequencing.</title>
        <authorList>
            <person name="Ghai R."/>
            <person name="Mizuno C.M."/>
            <person name="Picazo A."/>
            <person name="Camacho A."/>
            <person name="Rodriguez-Valera F."/>
        </authorList>
    </citation>
    <scope>NUCLEOTIDE SEQUENCE</scope>
</reference>
<dbReference type="FunFam" id="3.20.20.70:FF:000024">
    <property type="entry name" value="Indole-3-glycerol phosphate synthase"/>
    <property type="match status" value="1"/>
</dbReference>
<accession>A0A094SJE5</accession>
<dbReference type="InterPro" id="IPR045186">
    <property type="entry name" value="Indole-3-glycerol_P_synth"/>
</dbReference>
<dbReference type="InterPro" id="IPR011060">
    <property type="entry name" value="RibuloseP-bd_barrel"/>
</dbReference>
<dbReference type="UniPathway" id="UPA00035">
    <property type="reaction ID" value="UER00043"/>
</dbReference>
<dbReference type="EMBL" id="JNSL01000041">
    <property type="protein sequence ID" value="KGA18578.1"/>
    <property type="molecule type" value="Genomic_DNA"/>
</dbReference>
<evidence type="ECO:0000313" key="10">
    <source>
        <dbReference type="EMBL" id="KGA18578.1"/>
    </source>
</evidence>
<evidence type="ECO:0000256" key="1">
    <source>
        <dbReference type="ARBA" id="ARBA00001633"/>
    </source>
</evidence>
<dbReference type="SUPFAM" id="SSF51366">
    <property type="entry name" value="Ribulose-phoshate binding barrel"/>
    <property type="match status" value="1"/>
</dbReference>
<keyword evidence="7" id="KW-0057">Aromatic amino acid biosynthesis</keyword>
<keyword evidence="4" id="KW-0028">Amino-acid biosynthesis</keyword>
<dbReference type="Pfam" id="PF00218">
    <property type="entry name" value="IGPS"/>
    <property type="match status" value="1"/>
</dbReference>
<keyword evidence="6" id="KW-0822">Tryptophan biosynthesis</keyword>
<comment type="pathway">
    <text evidence="2">Amino-acid biosynthesis; L-tryptophan biosynthesis; L-tryptophan from chorismate: step 4/5.</text>
</comment>
<dbReference type="Gene3D" id="3.20.20.70">
    <property type="entry name" value="Aldolase class I"/>
    <property type="match status" value="1"/>
</dbReference>
<dbReference type="InterPro" id="IPR001468">
    <property type="entry name" value="Indole-3-GlycerolPSynthase_CS"/>
</dbReference>
<comment type="catalytic activity">
    <reaction evidence="1">
        <text>1-(2-carboxyphenylamino)-1-deoxy-D-ribulose 5-phosphate + H(+) = (1S,2R)-1-C-(indol-3-yl)glycerol 3-phosphate + CO2 + H2O</text>
        <dbReference type="Rhea" id="RHEA:23476"/>
        <dbReference type="ChEBI" id="CHEBI:15377"/>
        <dbReference type="ChEBI" id="CHEBI:15378"/>
        <dbReference type="ChEBI" id="CHEBI:16526"/>
        <dbReference type="ChEBI" id="CHEBI:58613"/>
        <dbReference type="ChEBI" id="CHEBI:58866"/>
        <dbReference type="EC" id="4.1.1.48"/>
    </reaction>
</comment>
<evidence type="ECO:0000256" key="8">
    <source>
        <dbReference type="ARBA" id="ARBA00023239"/>
    </source>
</evidence>
<evidence type="ECO:0000256" key="4">
    <source>
        <dbReference type="ARBA" id="ARBA00022605"/>
    </source>
</evidence>
<evidence type="ECO:0000259" key="9">
    <source>
        <dbReference type="Pfam" id="PF00218"/>
    </source>
</evidence>
<dbReference type="GO" id="GO:0004640">
    <property type="term" value="F:phosphoribosylanthranilate isomerase activity"/>
    <property type="evidence" value="ECO:0007669"/>
    <property type="project" value="TreeGrafter"/>
</dbReference>
<dbReference type="PROSITE" id="PS00614">
    <property type="entry name" value="IGPS"/>
    <property type="match status" value="1"/>
</dbReference>